<organism evidence="10 11">
    <name type="scientific">Roseibium aggregatum</name>
    <dbReference type="NCBI Taxonomy" id="187304"/>
    <lineage>
        <taxon>Bacteria</taxon>
        <taxon>Pseudomonadati</taxon>
        <taxon>Pseudomonadota</taxon>
        <taxon>Alphaproteobacteria</taxon>
        <taxon>Hyphomicrobiales</taxon>
        <taxon>Stappiaceae</taxon>
        <taxon>Roseibium</taxon>
    </lineage>
</organism>
<feature type="domain" description="Cytochrome c" evidence="9">
    <location>
        <begin position="27"/>
        <end position="130"/>
    </location>
</feature>
<keyword evidence="2 6" id="KW-0349">Heme</keyword>
<dbReference type="RefSeq" id="WP_190289645.1">
    <property type="nucleotide sequence ID" value="NZ_JABFCZ010000002.1"/>
</dbReference>
<dbReference type="InterPro" id="IPR002327">
    <property type="entry name" value="Cyt_c_1A/1B"/>
</dbReference>
<protein>
    <submittedName>
        <fullName evidence="10">C-type cytochrome</fullName>
    </submittedName>
</protein>
<evidence type="ECO:0000256" key="3">
    <source>
        <dbReference type="ARBA" id="ARBA00022723"/>
    </source>
</evidence>
<evidence type="ECO:0000256" key="5">
    <source>
        <dbReference type="ARBA" id="ARBA00023004"/>
    </source>
</evidence>
<evidence type="ECO:0000259" key="9">
    <source>
        <dbReference type="PROSITE" id="PS51007"/>
    </source>
</evidence>
<evidence type="ECO:0000256" key="4">
    <source>
        <dbReference type="ARBA" id="ARBA00022982"/>
    </source>
</evidence>
<feature type="region of interest" description="Disordered" evidence="7">
    <location>
        <begin position="138"/>
        <end position="169"/>
    </location>
</feature>
<proteinExistence type="predicted"/>
<dbReference type="InterPro" id="IPR009056">
    <property type="entry name" value="Cyt_c-like_dom"/>
</dbReference>
<dbReference type="Gene3D" id="1.10.760.10">
    <property type="entry name" value="Cytochrome c-like domain"/>
    <property type="match status" value="2"/>
</dbReference>
<feature type="compositionally biased region" description="Low complexity" evidence="7">
    <location>
        <begin position="152"/>
        <end position="168"/>
    </location>
</feature>
<evidence type="ECO:0000256" key="8">
    <source>
        <dbReference type="SAM" id="SignalP"/>
    </source>
</evidence>
<keyword evidence="5 6" id="KW-0408">Iron</keyword>
<dbReference type="Pfam" id="PF00034">
    <property type="entry name" value="Cytochrom_C"/>
    <property type="match status" value="2"/>
</dbReference>
<dbReference type="AlphaFoldDB" id="A0A926S358"/>
<evidence type="ECO:0000256" key="7">
    <source>
        <dbReference type="SAM" id="MobiDB-lite"/>
    </source>
</evidence>
<dbReference type="GO" id="GO:0009055">
    <property type="term" value="F:electron transfer activity"/>
    <property type="evidence" value="ECO:0007669"/>
    <property type="project" value="InterPro"/>
</dbReference>
<dbReference type="PRINTS" id="PR00604">
    <property type="entry name" value="CYTCHRMECIAB"/>
</dbReference>
<name>A0A926S358_9HYPH</name>
<dbReference type="EMBL" id="JABFCZ010000002">
    <property type="protein sequence ID" value="MBD1544973.1"/>
    <property type="molecule type" value="Genomic_DNA"/>
</dbReference>
<feature type="chain" id="PRO_5038116805" evidence="8">
    <location>
        <begin position="26"/>
        <end position="375"/>
    </location>
</feature>
<keyword evidence="4" id="KW-0249">Electron transport</keyword>
<accession>A0A926S358</accession>
<evidence type="ECO:0000256" key="2">
    <source>
        <dbReference type="ARBA" id="ARBA00022617"/>
    </source>
</evidence>
<sequence>MSKFLKTLALTATLLSPLALSPAHASGDADKGEKVFKKCAACHAVGEGAKHKVGPELNDLFGRTAGSLEDYKYSNGMKDAGAGGLVWNEETLATYLTKPKDMVKGTKMAFAGLKKEKDIENVLAYLATFSAAAPAPAKESAAPAEDKGTEVAAADAAPAETPAASPVAGTHEGGVYGIGRVATPDEIAAWDIDVRPDGTGLPKGSGTVAEGEVLFTDNCAVCHGDFGEGVGRWPVLAGGQGTLKADRPVKTIGSYWPYLSTVYDYVRRAMPFGNARSLSNDDVYAITAYLLYLNDLVDDEDFELSDKNFTDIHLPNEENFIADDRYDEPVYAEKKEPCMKDCTADAVTITMRARILDVTPGSGDDDENAGKGSVD</sequence>
<feature type="signal peptide" evidence="8">
    <location>
        <begin position="1"/>
        <end position="25"/>
    </location>
</feature>
<evidence type="ECO:0000313" key="10">
    <source>
        <dbReference type="EMBL" id="MBD1544973.1"/>
    </source>
</evidence>
<keyword evidence="8" id="KW-0732">Signal</keyword>
<evidence type="ECO:0000313" key="11">
    <source>
        <dbReference type="Proteomes" id="UP000598467"/>
    </source>
</evidence>
<keyword evidence="1" id="KW-0813">Transport</keyword>
<evidence type="ECO:0000256" key="1">
    <source>
        <dbReference type="ARBA" id="ARBA00022448"/>
    </source>
</evidence>
<evidence type="ECO:0000256" key="6">
    <source>
        <dbReference type="PROSITE-ProRule" id="PRU00433"/>
    </source>
</evidence>
<dbReference type="SUPFAM" id="SSF46626">
    <property type="entry name" value="Cytochrome c"/>
    <property type="match status" value="2"/>
</dbReference>
<dbReference type="PROSITE" id="PS51007">
    <property type="entry name" value="CYTC"/>
    <property type="match status" value="2"/>
</dbReference>
<gene>
    <name evidence="10" type="ORF">HK439_01755</name>
</gene>
<keyword evidence="3 6" id="KW-0479">Metal-binding</keyword>
<dbReference type="GO" id="GO:0046872">
    <property type="term" value="F:metal ion binding"/>
    <property type="evidence" value="ECO:0007669"/>
    <property type="project" value="UniProtKB-KW"/>
</dbReference>
<dbReference type="PANTHER" id="PTHR11961">
    <property type="entry name" value="CYTOCHROME C"/>
    <property type="match status" value="1"/>
</dbReference>
<dbReference type="Proteomes" id="UP000598467">
    <property type="component" value="Unassembled WGS sequence"/>
</dbReference>
<dbReference type="GO" id="GO:0020037">
    <property type="term" value="F:heme binding"/>
    <property type="evidence" value="ECO:0007669"/>
    <property type="project" value="InterPro"/>
</dbReference>
<dbReference type="InterPro" id="IPR036909">
    <property type="entry name" value="Cyt_c-like_dom_sf"/>
</dbReference>
<reference evidence="10" key="1">
    <citation type="submission" date="2020-05" db="EMBL/GenBank/DDBJ databases">
        <title>Identification of trans-AT polyketide cluster in two marine bacteria, producers of a novel glutaramide-containing polyketide sesbanimide D and analogs.</title>
        <authorList>
            <person name="Kacar D."/>
            <person name="Rodriguez P."/>
            <person name="Canedo L."/>
            <person name="Gonzalez E."/>
            <person name="Galan B."/>
            <person name="De La Calle F."/>
            <person name="Garcia J.L."/>
        </authorList>
    </citation>
    <scope>NUCLEOTIDE SEQUENCE</scope>
    <source>
        <strain evidence="10">PHM038</strain>
    </source>
</reference>
<feature type="domain" description="Cytochrome c" evidence="9">
    <location>
        <begin position="206"/>
        <end position="294"/>
    </location>
</feature>
<comment type="caution">
    <text evidence="10">The sequence shown here is derived from an EMBL/GenBank/DDBJ whole genome shotgun (WGS) entry which is preliminary data.</text>
</comment>